<sequence>MEQFCKTVPNFLTKLWVLVDNTVLDHVIRWSKDGQSFQIVNQETFCNEILPKYFKHNKIASFIRQLNMYGFRKTMSLQSENTSDEKKIPMEFQHPLFKKGGACLLENIKRKVPTIKIEDTSLFSDEFQKILTEMQEMREMQSNMDARYEQMKQDYSGLCVEMTNLRKKYCEQQQLLTQVLHFILDLMNENHSILKKRKRSLSVLSGVSDSEWDRQYLHIPDDKKKEAMEIVKDGYELVEDKYKSLLDRVIPIFKESKKLISSVDKPSGDDGKDPNVSVPDIPPNEDSLTIQLDLTIPFLQEQITKESFEQEPKDMSLQLELSPQDSILMEDRSDNLCNNTINRDEIHIHHTEGNLVEPNSLLSKKADNYDLDHFGETLSLMENEGERSLLEASGEKDIHMTQCMEKTQPLLLDGTPICDFGENLQDSNDLFLDNLKDESNVLSALCDHDYINYNISTTQEDTANAIENVVPQLSTESSGESNAFPLLFLNPVPNIF</sequence>
<evidence type="ECO:0000256" key="3">
    <source>
        <dbReference type="ARBA" id="ARBA00023015"/>
    </source>
</evidence>
<evidence type="ECO:0000259" key="9">
    <source>
        <dbReference type="SMART" id="SM00415"/>
    </source>
</evidence>
<dbReference type="SMART" id="SM00415">
    <property type="entry name" value="HSF"/>
    <property type="match status" value="1"/>
</dbReference>
<comment type="subcellular location">
    <subcellularLocation>
        <location evidence="1">Nucleus</location>
    </subcellularLocation>
</comment>
<dbReference type="GO" id="GO:0005634">
    <property type="term" value="C:nucleus"/>
    <property type="evidence" value="ECO:0007669"/>
    <property type="project" value="UniProtKB-SubCell"/>
</dbReference>
<dbReference type="InterPro" id="IPR036390">
    <property type="entry name" value="WH_DNA-bd_sf"/>
</dbReference>
<feature type="domain" description="HSF-type DNA-binding" evidence="9">
    <location>
        <begin position="7"/>
        <end position="111"/>
    </location>
</feature>
<keyword evidence="7" id="KW-0539">Nucleus</keyword>
<evidence type="ECO:0000256" key="8">
    <source>
        <dbReference type="RuleBase" id="RU004020"/>
    </source>
</evidence>
<keyword evidence="5" id="KW-0238">DNA-binding</keyword>
<dbReference type="PRINTS" id="PR00056">
    <property type="entry name" value="HSFDOMAIN"/>
</dbReference>
<dbReference type="AlphaFoldDB" id="A0A8C2MV33"/>
<dbReference type="PANTHER" id="PTHR10015:SF454">
    <property type="entry name" value="HEAT SHOCK FACTOR PROTEIN 3"/>
    <property type="match status" value="1"/>
</dbReference>
<dbReference type="InterPro" id="IPR000232">
    <property type="entry name" value="HSF_DNA-bd"/>
</dbReference>
<dbReference type="GO" id="GO:0043565">
    <property type="term" value="F:sequence-specific DNA binding"/>
    <property type="evidence" value="ECO:0007669"/>
    <property type="project" value="InterPro"/>
</dbReference>
<keyword evidence="3" id="KW-0805">Transcription regulation</keyword>
<dbReference type="GO" id="GO:0003700">
    <property type="term" value="F:DNA-binding transcription factor activity"/>
    <property type="evidence" value="ECO:0007669"/>
    <property type="project" value="InterPro"/>
</dbReference>
<evidence type="ECO:0000256" key="6">
    <source>
        <dbReference type="ARBA" id="ARBA00023163"/>
    </source>
</evidence>
<evidence type="ECO:0000256" key="4">
    <source>
        <dbReference type="ARBA" id="ARBA00023016"/>
    </source>
</evidence>
<dbReference type="Ensembl" id="ENSCGRT00001028525.1">
    <property type="protein sequence ID" value="ENSCGRP00001024279.1"/>
    <property type="gene ID" value="ENSCGRG00001022240.1"/>
</dbReference>
<keyword evidence="4" id="KW-0346">Stress response</keyword>
<dbReference type="Gene3D" id="1.10.10.10">
    <property type="entry name" value="Winged helix-like DNA-binding domain superfamily/Winged helix DNA-binding domain"/>
    <property type="match status" value="1"/>
</dbReference>
<dbReference type="InterPro" id="IPR036388">
    <property type="entry name" value="WH-like_DNA-bd_sf"/>
</dbReference>
<dbReference type="Proteomes" id="UP000694386">
    <property type="component" value="Unplaced"/>
</dbReference>
<evidence type="ECO:0000256" key="7">
    <source>
        <dbReference type="ARBA" id="ARBA00023242"/>
    </source>
</evidence>
<evidence type="ECO:0000256" key="5">
    <source>
        <dbReference type="ARBA" id="ARBA00023125"/>
    </source>
</evidence>
<accession>A0A8C2MV33</accession>
<dbReference type="FunFam" id="1.10.10.10:FF:000027">
    <property type="entry name" value="Heat shock transcription factor 1"/>
    <property type="match status" value="1"/>
</dbReference>
<dbReference type="PANTHER" id="PTHR10015">
    <property type="entry name" value="HEAT SHOCK TRANSCRIPTION FACTOR"/>
    <property type="match status" value="1"/>
</dbReference>
<proteinExistence type="inferred from homology"/>
<comment type="similarity">
    <text evidence="2 8">Belongs to the HSF family.</text>
</comment>
<evidence type="ECO:0000313" key="11">
    <source>
        <dbReference type="Proteomes" id="UP000694386"/>
    </source>
</evidence>
<reference evidence="10" key="2">
    <citation type="submission" date="2025-09" db="UniProtKB">
        <authorList>
            <consortium name="Ensembl"/>
        </authorList>
    </citation>
    <scope>IDENTIFICATION</scope>
</reference>
<name>A0A8C2MV33_CRIGR</name>
<protein>
    <submittedName>
        <fullName evidence="10">Heat shock transcription factor 3</fullName>
    </submittedName>
</protein>
<dbReference type="Pfam" id="PF00447">
    <property type="entry name" value="HSF_DNA-bind"/>
    <property type="match status" value="1"/>
</dbReference>
<reference evidence="10" key="1">
    <citation type="submission" date="2025-08" db="UniProtKB">
        <authorList>
            <consortium name="Ensembl"/>
        </authorList>
    </citation>
    <scope>IDENTIFICATION</scope>
</reference>
<evidence type="ECO:0000256" key="2">
    <source>
        <dbReference type="ARBA" id="ARBA00006403"/>
    </source>
</evidence>
<evidence type="ECO:0000313" key="10">
    <source>
        <dbReference type="Ensembl" id="ENSCGRP00001024279.1"/>
    </source>
</evidence>
<dbReference type="SUPFAM" id="SSF46785">
    <property type="entry name" value="Winged helix' DNA-binding domain"/>
    <property type="match status" value="1"/>
</dbReference>
<evidence type="ECO:0000256" key="1">
    <source>
        <dbReference type="ARBA" id="ARBA00004123"/>
    </source>
</evidence>
<keyword evidence="6" id="KW-0804">Transcription</keyword>
<organism evidence="10 11">
    <name type="scientific">Cricetulus griseus</name>
    <name type="common">Chinese hamster</name>
    <name type="synonym">Cricetulus barabensis griseus</name>
    <dbReference type="NCBI Taxonomy" id="10029"/>
    <lineage>
        <taxon>Eukaryota</taxon>
        <taxon>Metazoa</taxon>
        <taxon>Chordata</taxon>
        <taxon>Craniata</taxon>
        <taxon>Vertebrata</taxon>
        <taxon>Euteleostomi</taxon>
        <taxon>Mammalia</taxon>
        <taxon>Eutheria</taxon>
        <taxon>Euarchontoglires</taxon>
        <taxon>Glires</taxon>
        <taxon>Rodentia</taxon>
        <taxon>Myomorpha</taxon>
        <taxon>Muroidea</taxon>
        <taxon>Cricetidae</taxon>
        <taxon>Cricetinae</taxon>
        <taxon>Cricetulus</taxon>
    </lineage>
</organism>